<dbReference type="OrthoDB" id="9796919at2"/>
<dbReference type="SUPFAM" id="SSF55729">
    <property type="entry name" value="Acyl-CoA N-acyltransferases (Nat)"/>
    <property type="match status" value="1"/>
</dbReference>
<evidence type="ECO:0000256" key="2">
    <source>
        <dbReference type="ARBA" id="ARBA00022490"/>
    </source>
</evidence>
<dbReference type="PANTHER" id="PTHR43420">
    <property type="entry name" value="ACETYLTRANSFERASE"/>
    <property type="match status" value="1"/>
</dbReference>
<dbReference type="PANTHER" id="PTHR43420:SF44">
    <property type="entry name" value="ACETYLTRANSFERASE YPEA"/>
    <property type="match status" value="1"/>
</dbReference>
<dbReference type="Pfam" id="PF00583">
    <property type="entry name" value="Acetyltransf_1"/>
    <property type="match status" value="1"/>
</dbReference>
<dbReference type="RefSeq" id="WP_007022043.1">
    <property type="nucleotide sequence ID" value="NZ_CH724126.1"/>
</dbReference>
<keyword evidence="4" id="KW-0012">Acyltransferase</keyword>
<evidence type="ECO:0000256" key="1">
    <source>
        <dbReference type="ARBA" id="ARBA00005395"/>
    </source>
</evidence>
<dbReference type="InterPro" id="IPR000182">
    <property type="entry name" value="GNAT_dom"/>
</dbReference>
<comment type="similarity">
    <text evidence="1 5">Belongs to the acetyltransferase family. RimI subfamily.</text>
</comment>
<dbReference type="CDD" id="cd04301">
    <property type="entry name" value="NAT_SF"/>
    <property type="match status" value="1"/>
</dbReference>
<evidence type="ECO:0000313" key="7">
    <source>
        <dbReference type="EMBL" id="EAR63025.1"/>
    </source>
</evidence>
<dbReference type="Gene3D" id="3.40.630.30">
    <property type="match status" value="1"/>
</dbReference>
<keyword evidence="8" id="KW-1185">Reference proteome</keyword>
<organism evidence="7 8">
    <name type="scientific">Neptuniibacter caesariensis</name>
    <dbReference type="NCBI Taxonomy" id="207954"/>
    <lineage>
        <taxon>Bacteria</taxon>
        <taxon>Pseudomonadati</taxon>
        <taxon>Pseudomonadota</taxon>
        <taxon>Gammaproteobacteria</taxon>
        <taxon>Oceanospirillales</taxon>
        <taxon>Oceanospirillaceae</taxon>
        <taxon>Neptuniibacter</taxon>
    </lineage>
</organism>
<evidence type="ECO:0000256" key="4">
    <source>
        <dbReference type="ARBA" id="ARBA00023315"/>
    </source>
</evidence>
<comment type="catalytic activity">
    <reaction evidence="5">
        <text>N-terminal L-alanyl-[ribosomal protein bS18] + acetyl-CoA = N-terminal N(alpha)-acetyl-L-alanyl-[ribosomal protein bS18] + CoA + H(+)</text>
        <dbReference type="Rhea" id="RHEA:43756"/>
        <dbReference type="Rhea" id="RHEA-COMP:10676"/>
        <dbReference type="Rhea" id="RHEA-COMP:10677"/>
        <dbReference type="ChEBI" id="CHEBI:15378"/>
        <dbReference type="ChEBI" id="CHEBI:57287"/>
        <dbReference type="ChEBI" id="CHEBI:57288"/>
        <dbReference type="ChEBI" id="CHEBI:64718"/>
        <dbReference type="ChEBI" id="CHEBI:83683"/>
        <dbReference type="EC" id="2.3.1.266"/>
    </reaction>
</comment>
<dbReference type="InterPro" id="IPR016181">
    <property type="entry name" value="Acyl_CoA_acyltransferase"/>
</dbReference>
<protein>
    <recommendedName>
        <fullName evidence="5">[Ribosomal protein bS18]-alanine N-acetyltransferase</fullName>
        <ecNumber evidence="5">2.3.1.266</ecNumber>
    </recommendedName>
</protein>
<name>A0A7U8GUB7_NEPCE</name>
<dbReference type="EMBL" id="AAOW01000001">
    <property type="protein sequence ID" value="EAR63025.1"/>
    <property type="molecule type" value="Genomic_DNA"/>
</dbReference>
<dbReference type="Proteomes" id="UP000002171">
    <property type="component" value="Unassembled WGS sequence"/>
</dbReference>
<sequence length="151" mass="16686">MPELIQLSSEYSDALLEMEQRCFTSPWSAQRLNEYLTPSPRKLALGLYENGLIGFAIFSIILDEAELLQIAISPLEQRKGCALNLLKGSLESLKGKGVVKLMLEVNSTNLPAVGLYKRIGFKEDGVRNGYYPSSLPGGDREDAILMSYQLG</sequence>
<feature type="domain" description="N-acetyltransferase" evidence="6">
    <location>
        <begin position="2"/>
        <end position="151"/>
    </location>
</feature>
<accession>A0A7U8GUB7</accession>
<evidence type="ECO:0000259" key="6">
    <source>
        <dbReference type="PROSITE" id="PS51186"/>
    </source>
</evidence>
<dbReference type="EC" id="2.3.1.266" evidence="5"/>
<evidence type="ECO:0000313" key="8">
    <source>
        <dbReference type="Proteomes" id="UP000002171"/>
    </source>
</evidence>
<dbReference type="InterPro" id="IPR006464">
    <property type="entry name" value="AcTrfase_RimI/Ard1"/>
</dbReference>
<dbReference type="PROSITE" id="PS51186">
    <property type="entry name" value="GNAT"/>
    <property type="match status" value="1"/>
</dbReference>
<dbReference type="GO" id="GO:0008999">
    <property type="term" value="F:protein-N-terminal-alanine acetyltransferase activity"/>
    <property type="evidence" value="ECO:0007669"/>
    <property type="project" value="UniProtKB-EC"/>
</dbReference>
<comment type="function">
    <text evidence="5">Acetylates the N-terminal alanine of ribosomal protein bS18.</text>
</comment>
<keyword evidence="2 5" id="KW-0963">Cytoplasm</keyword>
<keyword evidence="3" id="KW-0808">Transferase</keyword>
<comment type="caution">
    <text evidence="7">The sequence shown here is derived from an EMBL/GenBank/DDBJ whole genome shotgun (WGS) entry which is preliminary data.</text>
</comment>
<evidence type="ECO:0000256" key="3">
    <source>
        <dbReference type="ARBA" id="ARBA00022679"/>
    </source>
</evidence>
<comment type="subcellular location">
    <subcellularLocation>
        <location evidence="5">Cytoplasm</location>
    </subcellularLocation>
</comment>
<reference evidence="7 8" key="1">
    <citation type="submission" date="2006-02" db="EMBL/GenBank/DDBJ databases">
        <authorList>
            <person name="Pinhassi J."/>
            <person name="Pedros-Alio C."/>
            <person name="Ferriera S."/>
            <person name="Johnson J."/>
            <person name="Kravitz S."/>
            <person name="Halpern A."/>
            <person name="Remington K."/>
            <person name="Beeson K."/>
            <person name="Tran B."/>
            <person name="Rogers Y.-H."/>
            <person name="Friedman R."/>
            <person name="Venter J.C."/>
        </authorList>
    </citation>
    <scope>NUCLEOTIDE SEQUENCE [LARGE SCALE GENOMIC DNA]</scope>
    <source>
        <strain evidence="7 8">MED92</strain>
    </source>
</reference>
<dbReference type="GO" id="GO:0005737">
    <property type="term" value="C:cytoplasm"/>
    <property type="evidence" value="ECO:0007669"/>
    <property type="project" value="UniProtKB-SubCell"/>
</dbReference>
<dbReference type="NCBIfam" id="TIGR01575">
    <property type="entry name" value="rimI"/>
    <property type="match status" value="1"/>
</dbReference>
<dbReference type="InterPro" id="IPR050680">
    <property type="entry name" value="YpeA/RimI_acetyltransf"/>
</dbReference>
<dbReference type="AlphaFoldDB" id="A0A7U8GUB7"/>
<evidence type="ECO:0000256" key="5">
    <source>
        <dbReference type="RuleBase" id="RU363094"/>
    </source>
</evidence>
<proteinExistence type="inferred from homology"/>
<gene>
    <name evidence="7" type="ORF">MED92_07896</name>
</gene>